<feature type="non-terminal residue" evidence="2">
    <location>
        <position position="1"/>
    </location>
</feature>
<evidence type="ECO:0000313" key="2">
    <source>
        <dbReference type="EMBL" id="GAI58955.1"/>
    </source>
</evidence>
<keyword evidence="1" id="KW-0472">Membrane</keyword>
<sequence length="42" mass="5008">KFQTFPIGGARHFQALWLLLKGFYIFINYFPEKEGFLNRTVV</sequence>
<accession>X1R759</accession>
<keyword evidence="1" id="KW-0812">Transmembrane</keyword>
<dbReference type="AlphaFoldDB" id="X1R759"/>
<feature type="transmembrane region" description="Helical" evidence="1">
    <location>
        <begin position="12"/>
        <end position="30"/>
    </location>
</feature>
<gene>
    <name evidence="2" type="ORF">S12H4_09492</name>
</gene>
<keyword evidence="1" id="KW-1133">Transmembrane helix</keyword>
<proteinExistence type="predicted"/>
<organism evidence="2">
    <name type="scientific">marine sediment metagenome</name>
    <dbReference type="NCBI Taxonomy" id="412755"/>
    <lineage>
        <taxon>unclassified sequences</taxon>
        <taxon>metagenomes</taxon>
        <taxon>ecological metagenomes</taxon>
    </lineage>
</organism>
<evidence type="ECO:0000256" key="1">
    <source>
        <dbReference type="SAM" id="Phobius"/>
    </source>
</evidence>
<name>X1R759_9ZZZZ</name>
<dbReference type="EMBL" id="BARW01003863">
    <property type="protein sequence ID" value="GAI58955.1"/>
    <property type="molecule type" value="Genomic_DNA"/>
</dbReference>
<reference evidence="2" key="1">
    <citation type="journal article" date="2014" name="Front. Microbiol.">
        <title>High frequency of phylogenetically diverse reductive dehalogenase-homologous genes in deep subseafloor sedimentary metagenomes.</title>
        <authorList>
            <person name="Kawai M."/>
            <person name="Futagami T."/>
            <person name="Toyoda A."/>
            <person name="Takaki Y."/>
            <person name="Nishi S."/>
            <person name="Hori S."/>
            <person name="Arai W."/>
            <person name="Tsubouchi T."/>
            <person name="Morono Y."/>
            <person name="Uchiyama I."/>
            <person name="Ito T."/>
            <person name="Fujiyama A."/>
            <person name="Inagaki F."/>
            <person name="Takami H."/>
        </authorList>
    </citation>
    <scope>NUCLEOTIDE SEQUENCE</scope>
    <source>
        <strain evidence="2">Expedition CK06-06</strain>
    </source>
</reference>
<protein>
    <submittedName>
        <fullName evidence="2">Uncharacterized protein</fullName>
    </submittedName>
</protein>
<comment type="caution">
    <text evidence="2">The sequence shown here is derived from an EMBL/GenBank/DDBJ whole genome shotgun (WGS) entry which is preliminary data.</text>
</comment>